<sequence length="359" mass="40505">MSVSKRAIKSLLQTNEDLVTLFKRASKQKSESAESEEDQLVDLLNSLESYTETLTEEMLVASKLGSVLGKISKSKAVSEGVSKQASRLVSSWKTKVTSERAEKKEQARVVKSSKEPKKSSDVDGIPEPPKNNSEYRSRLTSQNKELYKDPPQNPILNITVSDVKAKGPSRAVNGDFTFVGFSTFKPNRSPEEVLRGGAFGGTYFRPIVSAVTNLKYSGKEAVESSCHSSWVSDLDTKILLTSSVYRENVNRFKKKCGGSLGMWESSGWISQTDPYGWFQWYCRFFQGRRSSDDERQIQRWNSLTGEKGRFRNQLLKKIILAGKKVDDVSISPVVRQTLWHWGFEPTEEKMLKFKKLKGL</sequence>
<dbReference type="InterPro" id="IPR003617">
    <property type="entry name" value="TFIIS/CRSP70_N_sub"/>
</dbReference>
<evidence type="ECO:0000256" key="3">
    <source>
        <dbReference type="PROSITE-ProRule" id="PRU00649"/>
    </source>
</evidence>
<feature type="region of interest" description="Disordered" evidence="4">
    <location>
        <begin position="92"/>
        <end position="137"/>
    </location>
</feature>
<evidence type="ECO:0000256" key="1">
    <source>
        <dbReference type="ARBA" id="ARBA00004123"/>
    </source>
</evidence>
<dbReference type="Proteomes" id="UP001165122">
    <property type="component" value="Unassembled WGS sequence"/>
</dbReference>
<dbReference type="SMART" id="SM00509">
    <property type="entry name" value="TFS2N"/>
    <property type="match status" value="1"/>
</dbReference>
<evidence type="ECO:0000313" key="7">
    <source>
        <dbReference type="Proteomes" id="UP001165122"/>
    </source>
</evidence>
<evidence type="ECO:0000256" key="4">
    <source>
        <dbReference type="SAM" id="MobiDB-lite"/>
    </source>
</evidence>
<dbReference type="AlphaFoldDB" id="A0A9W7F956"/>
<dbReference type="InterPro" id="IPR017923">
    <property type="entry name" value="TFIIS_N"/>
</dbReference>
<dbReference type="EMBL" id="BRXW01000116">
    <property type="protein sequence ID" value="GMI08005.1"/>
    <property type="molecule type" value="Genomic_DNA"/>
</dbReference>
<name>A0A9W7F956_9STRA</name>
<keyword evidence="2 3" id="KW-0539">Nucleus</keyword>
<comment type="caution">
    <text evidence="6">The sequence shown here is derived from an EMBL/GenBank/DDBJ whole genome shotgun (WGS) entry which is preliminary data.</text>
</comment>
<feature type="compositionally biased region" description="Basic and acidic residues" evidence="4">
    <location>
        <begin position="96"/>
        <end position="121"/>
    </location>
</feature>
<evidence type="ECO:0000313" key="6">
    <source>
        <dbReference type="EMBL" id="GMI08005.1"/>
    </source>
</evidence>
<dbReference type="GO" id="GO:0005634">
    <property type="term" value="C:nucleus"/>
    <property type="evidence" value="ECO:0007669"/>
    <property type="project" value="UniProtKB-SubCell"/>
</dbReference>
<protein>
    <recommendedName>
        <fullName evidence="5">TFIIS N-terminal domain-containing protein</fullName>
    </recommendedName>
</protein>
<dbReference type="PANTHER" id="PTHR37948:SF1">
    <property type="entry name" value="BLL5189 PROTEIN"/>
    <property type="match status" value="1"/>
</dbReference>
<dbReference type="Gene3D" id="1.20.930.10">
    <property type="entry name" value="Conserved domain common to transcription factors TFIIS, elongin A, CRSP70"/>
    <property type="match status" value="1"/>
</dbReference>
<dbReference type="PROSITE" id="PS51319">
    <property type="entry name" value="TFIIS_N"/>
    <property type="match status" value="1"/>
</dbReference>
<comment type="subcellular location">
    <subcellularLocation>
        <location evidence="1 3">Nucleus</location>
    </subcellularLocation>
</comment>
<dbReference type="Pfam" id="PF08711">
    <property type="entry name" value="Med26"/>
    <property type="match status" value="1"/>
</dbReference>
<gene>
    <name evidence="6" type="ORF">TrLO_g103</name>
</gene>
<accession>A0A9W7F956</accession>
<organism evidence="6 7">
    <name type="scientific">Triparma laevis f. longispina</name>
    <dbReference type="NCBI Taxonomy" id="1714387"/>
    <lineage>
        <taxon>Eukaryota</taxon>
        <taxon>Sar</taxon>
        <taxon>Stramenopiles</taxon>
        <taxon>Ochrophyta</taxon>
        <taxon>Bolidophyceae</taxon>
        <taxon>Parmales</taxon>
        <taxon>Triparmaceae</taxon>
        <taxon>Triparma</taxon>
    </lineage>
</organism>
<dbReference type="SUPFAM" id="SSF47676">
    <property type="entry name" value="Conserved domain common to transcription factors TFIIS, elongin A, CRSP70"/>
    <property type="match status" value="1"/>
</dbReference>
<keyword evidence="7" id="KW-1185">Reference proteome</keyword>
<dbReference type="InterPro" id="IPR035441">
    <property type="entry name" value="TFIIS/LEDGF_dom_sf"/>
</dbReference>
<feature type="domain" description="TFIIS N-terminal" evidence="5">
    <location>
        <begin position="16"/>
        <end position="99"/>
    </location>
</feature>
<proteinExistence type="predicted"/>
<reference evidence="7" key="1">
    <citation type="journal article" date="2023" name="Commun. Biol.">
        <title>Genome analysis of Parmales, the sister group of diatoms, reveals the evolutionary specialization of diatoms from phago-mixotrophs to photoautotrophs.</title>
        <authorList>
            <person name="Ban H."/>
            <person name="Sato S."/>
            <person name="Yoshikawa S."/>
            <person name="Yamada K."/>
            <person name="Nakamura Y."/>
            <person name="Ichinomiya M."/>
            <person name="Sato N."/>
            <person name="Blanc-Mathieu R."/>
            <person name="Endo H."/>
            <person name="Kuwata A."/>
            <person name="Ogata H."/>
        </authorList>
    </citation>
    <scope>NUCLEOTIDE SEQUENCE [LARGE SCALE GENOMIC DNA]</scope>
    <source>
        <strain evidence="7">NIES 3700</strain>
    </source>
</reference>
<evidence type="ECO:0000256" key="2">
    <source>
        <dbReference type="ARBA" id="ARBA00023242"/>
    </source>
</evidence>
<dbReference type="PANTHER" id="PTHR37948">
    <property type="entry name" value="ZGC:113208"/>
    <property type="match status" value="1"/>
</dbReference>
<dbReference type="OrthoDB" id="4850at2759"/>
<evidence type="ECO:0000259" key="5">
    <source>
        <dbReference type="PROSITE" id="PS51319"/>
    </source>
</evidence>